<feature type="transmembrane region" description="Helical" evidence="1">
    <location>
        <begin position="48"/>
        <end position="67"/>
    </location>
</feature>
<dbReference type="EMBL" id="FUWJ01000001">
    <property type="protein sequence ID" value="SJZ42928.1"/>
    <property type="molecule type" value="Genomic_DNA"/>
</dbReference>
<dbReference type="SUPFAM" id="SSF81469">
    <property type="entry name" value="Bacterial aa3 type cytochrome c oxidase subunit IV"/>
    <property type="match status" value="1"/>
</dbReference>
<protein>
    <submittedName>
        <fullName evidence="3">Aa3 type cytochrome c oxidase subunit IV</fullName>
    </submittedName>
</protein>
<proteinExistence type="predicted"/>
<dbReference type="AlphaFoldDB" id="A0A1T4KKK7"/>
<evidence type="ECO:0000313" key="4">
    <source>
        <dbReference type="Proteomes" id="UP000190092"/>
    </source>
</evidence>
<dbReference type="STRING" id="225324.SAMN02745126_01018"/>
<keyword evidence="1" id="KW-1133">Transmembrane helix</keyword>
<evidence type="ECO:0000256" key="1">
    <source>
        <dbReference type="SAM" id="Phobius"/>
    </source>
</evidence>
<evidence type="ECO:0000259" key="2">
    <source>
        <dbReference type="Pfam" id="PF07835"/>
    </source>
</evidence>
<dbReference type="Gene3D" id="1.20.5.160">
    <property type="entry name" value="Bacterial aa3 type cytochrome c oxidase subunit IV"/>
    <property type="match status" value="1"/>
</dbReference>
<dbReference type="Proteomes" id="UP000190092">
    <property type="component" value="Unassembled WGS sequence"/>
</dbReference>
<reference evidence="4" key="1">
    <citation type="submission" date="2017-02" db="EMBL/GenBank/DDBJ databases">
        <authorList>
            <person name="Varghese N."/>
            <person name="Submissions S."/>
        </authorList>
    </citation>
    <scope>NUCLEOTIDE SEQUENCE [LARGE SCALE GENOMIC DNA]</scope>
    <source>
        <strain evidence="4">ATCC 27094</strain>
    </source>
</reference>
<keyword evidence="1" id="KW-0472">Membrane</keyword>
<feature type="transmembrane region" description="Helical" evidence="1">
    <location>
        <begin position="22"/>
        <end position="42"/>
    </location>
</feature>
<organism evidence="3 4">
    <name type="scientific">Enhydrobacter aerosaccus</name>
    <dbReference type="NCBI Taxonomy" id="225324"/>
    <lineage>
        <taxon>Bacteria</taxon>
        <taxon>Pseudomonadati</taxon>
        <taxon>Pseudomonadota</taxon>
        <taxon>Alphaproteobacteria</taxon>
        <taxon>Hyphomicrobiales</taxon>
        <taxon>Enhydrobacter</taxon>
    </lineage>
</organism>
<dbReference type="InterPro" id="IPR012422">
    <property type="entry name" value="Cyt_c_oxidase_su4_bac-aa3"/>
</dbReference>
<feature type="domain" description="Cytochrome c oxidase subunit IV bacterial aa3 type" evidence="2">
    <location>
        <begin position="9"/>
        <end position="41"/>
    </location>
</feature>
<sequence>MAEAVQDEYRAHLETYQGFNKLVTFMVLWLIVLLASMALGLIAHLPVIGVLLGVGGSVAVLIGAALAP</sequence>
<gene>
    <name evidence="3" type="ORF">SAMN02745126_01018</name>
</gene>
<name>A0A1T4KKK7_9HYPH</name>
<keyword evidence="1" id="KW-0812">Transmembrane</keyword>
<evidence type="ECO:0000313" key="3">
    <source>
        <dbReference type="EMBL" id="SJZ42928.1"/>
    </source>
</evidence>
<dbReference type="InterPro" id="IPR036596">
    <property type="entry name" value="Cyt-C_aa3_sf"/>
</dbReference>
<dbReference type="RefSeq" id="WP_085932693.1">
    <property type="nucleotide sequence ID" value="NZ_FUWJ01000001.1"/>
</dbReference>
<keyword evidence="4" id="KW-1185">Reference proteome</keyword>
<dbReference type="OrthoDB" id="7376621at2"/>
<accession>A0A1T4KKK7</accession>
<dbReference type="Pfam" id="PF07835">
    <property type="entry name" value="COX4_pro_2"/>
    <property type="match status" value="1"/>
</dbReference>